<feature type="domain" description="Mei2-like C-terminal RNA recognition motif" evidence="1">
    <location>
        <begin position="3"/>
        <end position="63"/>
    </location>
</feature>
<dbReference type="AlphaFoldDB" id="A0A7J7NLJ3"/>
<evidence type="ECO:0000259" key="1">
    <source>
        <dbReference type="Pfam" id="PF04059"/>
    </source>
</evidence>
<organism evidence="2 3">
    <name type="scientific">Kingdonia uniflora</name>
    <dbReference type="NCBI Taxonomy" id="39325"/>
    <lineage>
        <taxon>Eukaryota</taxon>
        <taxon>Viridiplantae</taxon>
        <taxon>Streptophyta</taxon>
        <taxon>Embryophyta</taxon>
        <taxon>Tracheophyta</taxon>
        <taxon>Spermatophyta</taxon>
        <taxon>Magnoliopsida</taxon>
        <taxon>Ranunculales</taxon>
        <taxon>Circaeasteraceae</taxon>
        <taxon>Kingdonia</taxon>
    </lineage>
</organism>
<name>A0A7J7NLJ3_9MAGN</name>
<gene>
    <name evidence="2" type="ORF">GIB67_011430</name>
</gene>
<sequence length="240" mass="28449">MYKFDFVYFPINFRTGLNLGYAFVNFTRSVGAVRFFRCFQNFGWKSFDSRKVYEMKLARVQDRFHHHHHHHHHHHGKHGLVRHSENSYFSRTKLIELLDMHCDKENKNVDEQYSESCQDIFDFRTGLNLENFTRSAWAVLFFKCYHNFDWKSFDSNKVCEIKLARVQGKQGLVIMHFKNSYFRCETDEYLPVKFSPVARDGSLSCVFPAGVTKNQKMIPNARPFSSSLQYNTKLLFSSPP</sequence>
<evidence type="ECO:0000313" key="3">
    <source>
        <dbReference type="Proteomes" id="UP000541444"/>
    </source>
</evidence>
<dbReference type="EMBL" id="JACGCM010000704">
    <property type="protein sequence ID" value="KAF6168045.1"/>
    <property type="molecule type" value="Genomic_DNA"/>
</dbReference>
<evidence type="ECO:0000313" key="2">
    <source>
        <dbReference type="EMBL" id="KAF6168045.1"/>
    </source>
</evidence>
<protein>
    <recommendedName>
        <fullName evidence="1">Mei2-like C-terminal RNA recognition motif domain-containing protein</fullName>
    </recommendedName>
</protein>
<dbReference type="InterPro" id="IPR007201">
    <property type="entry name" value="Mei2-like_Rrm_C"/>
</dbReference>
<dbReference type="Proteomes" id="UP000541444">
    <property type="component" value="Unassembled WGS sequence"/>
</dbReference>
<dbReference type="Pfam" id="PF04059">
    <property type="entry name" value="RRM_2"/>
    <property type="match status" value="2"/>
</dbReference>
<proteinExistence type="predicted"/>
<dbReference type="OrthoDB" id="417481at2759"/>
<keyword evidence="3" id="KW-1185">Reference proteome</keyword>
<feature type="domain" description="Mei2-like C-terminal RNA recognition motif" evidence="1">
    <location>
        <begin position="126"/>
        <end position="173"/>
    </location>
</feature>
<reference evidence="2 3" key="1">
    <citation type="journal article" date="2020" name="IScience">
        <title>Genome Sequencing of the Endangered Kingdonia uniflora (Circaeasteraceae, Ranunculales) Reveals Potential Mechanisms of Evolutionary Specialization.</title>
        <authorList>
            <person name="Sun Y."/>
            <person name="Deng T."/>
            <person name="Zhang A."/>
            <person name="Moore M.J."/>
            <person name="Landis J.B."/>
            <person name="Lin N."/>
            <person name="Zhang H."/>
            <person name="Zhang X."/>
            <person name="Huang J."/>
            <person name="Zhang X."/>
            <person name="Sun H."/>
            <person name="Wang H."/>
        </authorList>
    </citation>
    <scope>NUCLEOTIDE SEQUENCE [LARGE SCALE GENOMIC DNA]</scope>
    <source>
        <strain evidence="2">TB1705</strain>
        <tissue evidence="2">Leaf</tissue>
    </source>
</reference>
<comment type="caution">
    <text evidence="2">The sequence shown here is derived from an EMBL/GenBank/DDBJ whole genome shotgun (WGS) entry which is preliminary data.</text>
</comment>
<accession>A0A7J7NLJ3</accession>